<proteinExistence type="predicted"/>
<dbReference type="AlphaFoldDB" id="A0A7L4USB7"/>
<evidence type="ECO:0000259" key="1">
    <source>
        <dbReference type="Pfam" id="PF12080"/>
    </source>
</evidence>
<dbReference type="EMBL" id="QENZ01000003">
    <property type="protein sequence ID" value="PVX52107.1"/>
    <property type="molecule type" value="Genomic_DNA"/>
</dbReference>
<feature type="domain" description="Gliding motility-associated protein GldM C-terminal" evidence="1">
    <location>
        <begin position="401"/>
        <end position="506"/>
    </location>
</feature>
<feature type="domain" description="Gliding motility-associated protein GldM first immunoglobulin-like" evidence="3">
    <location>
        <begin position="223"/>
        <end position="316"/>
    </location>
</feature>
<sequence length="508" mass="55347">MATSNCPETPRQKMIGMMYLVLTAMLALNVSSEVLDAFAKVDKGLHKTNQVTKLKNKEIIMALEKAYSDNPVKVKPFLEKANQVTRVTSDIIENIRKNKEDIVKYKDGEDFDILNIENKGNREAAALVMLNSGKATALKNDVHDYRDQLLNMLTNAPTSLRNSIDENLTLSDVKKNGKTISWEKATFEEMPLISSVTLLSQLEANVRNAETDVLNYLSRQVDADSYKVTDVIASITGPTNTISGSNVTFQIFPTAIDATQEFEGEVNGKPFKLEGGKYEYSFPANRVGTTLIKGFINILSPSGEIEKKEFEHKLEVSSPSAVVSPSAMNVFYAGIKNPITVTAAGVKQSDISISVAGARHQRTNDGYDITPTVAPGQKVNITVTVNGKNMGTSEFRVKSVPPPTPMVGSKRGGRVSIAELKANGGVDAILENFPFDGLKYKISGFTVTTTGKGGFSNEMRSNSRNFTSAQLNAISSMRQGSRVIIDDIVAVGPDGKSRTLPSLVFRIR</sequence>
<dbReference type="RefSeq" id="WP_116495664.1">
    <property type="nucleotide sequence ID" value="NZ_QENZ01000003.1"/>
</dbReference>
<dbReference type="Pfam" id="PF21602">
    <property type="entry name" value="GldM_3rd"/>
    <property type="match status" value="1"/>
</dbReference>
<evidence type="ECO:0000259" key="2">
    <source>
        <dbReference type="Pfam" id="PF12081"/>
    </source>
</evidence>
<dbReference type="Pfam" id="PF12080">
    <property type="entry name" value="GldM_4th"/>
    <property type="match status" value="1"/>
</dbReference>
<gene>
    <name evidence="5" type="ORF">C7377_0406</name>
</gene>
<evidence type="ECO:0000259" key="4">
    <source>
        <dbReference type="Pfam" id="PF21602"/>
    </source>
</evidence>
<dbReference type="NCBIfam" id="TIGR03517">
    <property type="entry name" value="GldM_gliding"/>
    <property type="match status" value="1"/>
</dbReference>
<accession>A0A7L4USB7</accession>
<evidence type="ECO:0000259" key="3">
    <source>
        <dbReference type="Pfam" id="PF21601"/>
    </source>
</evidence>
<evidence type="ECO:0000313" key="6">
    <source>
        <dbReference type="Proteomes" id="UP000251835"/>
    </source>
</evidence>
<reference evidence="5 6" key="1">
    <citation type="submission" date="2018-05" db="EMBL/GenBank/DDBJ databases">
        <title>Genomic Encyclopedia of Type Strains, Phase IV (KMG-IV): sequencing the most valuable type-strain genomes for metagenomic binning, comparative biology and taxonomic classification.</title>
        <authorList>
            <person name="Goeker M."/>
        </authorList>
    </citation>
    <scope>NUCLEOTIDE SEQUENCE [LARGE SCALE GENOMIC DNA]</scope>
    <source>
        <strain evidence="5 6">DSM 28579</strain>
    </source>
</reference>
<dbReference type="Proteomes" id="UP000251835">
    <property type="component" value="Unassembled WGS sequence"/>
</dbReference>
<protein>
    <submittedName>
        <fullName evidence="5">Gliding motility-associated protein GldM</fullName>
    </submittedName>
</protein>
<dbReference type="InterPro" id="IPR048406">
    <property type="entry name" value="GldM_Ig-like-2"/>
</dbReference>
<keyword evidence="6" id="KW-1185">Reference proteome</keyword>
<comment type="caution">
    <text evidence="5">The sequence shown here is derived from an EMBL/GenBank/DDBJ whole genome shotgun (WGS) entry which is preliminary data.</text>
</comment>
<dbReference type="InterPro" id="IPR048405">
    <property type="entry name" value="GldM_Ig-like-1"/>
</dbReference>
<name>A0A7L4USB7_BALHA</name>
<evidence type="ECO:0000313" key="5">
    <source>
        <dbReference type="EMBL" id="PVX52107.1"/>
    </source>
</evidence>
<feature type="domain" description="Gliding motility-associated protein GldM second immunoglobulin-like" evidence="4">
    <location>
        <begin position="320"/>
        <end position="398"/>
    </location>
</feature>
<dbReference type="Pfam" id="PF12081">
    <property type="entry name" value="GldM_1st"/>
    <property type="match status" value="1"/>
</dbReference>
<dbReference type="OrthoDB" id="1490890at2"/>
<dbReference type="InterPro" id="IPR022719">
    <property type="entry name" value="Motility-assoc_prot_GldM_C"/>
</dbReference>
<dbReference type="InterPro" id="IPR022720">
    <property type="entry name" value="Motility-assoc_prot_GldM_N"/>
</dbReference>
<organism evidence="5 6">
    <name type="scientific">Balneicella halophila</name>
    <dbReference type="NCBI Taxonomy" id="1537566"/>
    <lineage>
        <taxon>Bacteria</taxon>
        <taxon>Pseudomonadati</taxon>
        <taxon>Bacteroidota</taxon>
        <taxon>Bacteroidia</taxon>
        <taxon>Bacteroidales</taxon>
        <taxon>Balneicellaceae</taxon>
        <taxon>Balneicella</taxon>
    </lineage>
</organism>
<dbReference type="Pfam" id="PF21601">
    <property type="entry name" value="GldM_2nd"/>
    <property type="match status" value="1"/>
</dbReference>
<dbReference type="InterPro" id="IPR019859">
    <property type="entry name" value="Motility-assoc_prot_GldM"/>
</dbReference>
<feature type="domain" description="Gliding motility-associated protein GldM N-terminal" evidence="2">
    <location>
        <begin position="33"/>
        <end position="218"/>
    </location>
</feature>